<protein>
    <recommendedName>
        <fullName evidence="2">(d)CMP kinase</fullName>
        <ecNumber evidence="2">2.7.4.25</ecNumber>
    </recommendedName>
</protein>
<dbReference type="RefSeq" id="XP_008073910.1">
    <property type="nucleotide sequence ID" value="XM_008075719.1"/>
</dbReference>
<dbReference type="OMA" id="RAITWWM"/>
<comment type="catalytic activity">
    <reaction evidence="8">
        <text>CMP + ATP = CDP + ADP</text>
        <dbReference type="Rhea" id="RHEA:11600"/>
        <dbReference type="ChEBI" id="CHEBI:30616"/>
        <dbReference type="ChEBI" id="CHEBI:58069"/>
        <dbReference type="ChEBI" id="CHEBI:60377"/>
        <dbReference type="ChEBI" id="CHEBI:456216"/>
        <dbReference type="EC" id="2.7.4.25"/>
    </reaction>
</comment>
<name>L2GWU6_VAVCU</name>
<dbReference type="HOGENOM" id="CLU_079959_0_2_1"/>
<reference evidence="11" key="1">
    <citation type="submission" date="2011-03" db="EMBL/GenBank/DDBJ databases">
        <title>The genome sequence of Vavraia culicis strain floridensis.</title>
        <authorList>
            <consortium name="The Broad Institute Genome Sequencing Platform"/>
            <person name="Cuomo C."/>
            <person name="Becnel J."/>
            <person name="Sanscrainte N."/>
            <person name="Young S.K."/>
            <person name="Zeng Q."/>
            <person name="Gargeya S."/>
            <person name="Fitzgerald M."/>
            <person name="Haas B."/>
            <person name="Abouelleil A."/>
            <person name="Alvarado L."/>
            <person name="Arachchi H.M."/>
            <person name="Berlin A."/>
            <person name="Chapman S.B."/>
            <person name="Gearin G."/>
            <person name="Goldberg J."/>
            <person name="Griggs A."/>
            <person name="Gujja S."/>
            <person name="Hansen M."/>
            <person name="Heiman D."/>
            <person name="Howarth C."/>
            <person name="Larimer J."/>
            <person name="Lui A."/>
            <person name="MacDonald P.J.P."/>
            <person name="McCowen C."/>
            <person name="Montmayeur A."/>
            <person name="Murphy C."/>
            <person name="Neiman D."/>
            <person name="Pearson M."/>
            <person name="Priest M."/>
            <person name="Roberts A."/>
            <person name="Saif S."/>
            <person name="Shea T."/>
            <person name="Sisk P."/>
            <person name="Stolte C."/>
            <person name="Sykes S."/>
            <person name="Wortman J."/>
            <person name="Nusbaum C."/>
            <person name="Birren B."/>
        </authorList>
    </citation>
    <scope>NUCLEOTIDE SEQUENCE [LARGE SCALE GENOMIC DNA]</scope>
    <source>
        <strain evidence="11">floridensis</strain>
    </source>
</reference>
<evidence type="ECO:0000256" key="8">
    <source>
        <dbReference type="ARBA" id="ARBA00048478"/>
    </source>
</evidence>
<evidence type="ECO:0000313" key="11">
    <source>
        <dbReference type="Proteomes" id="UP000011081"/>
    </source>
</evidence>
<evidence type="ECO:0000259" key="9">
    <source>
        <dbReference type="Pfam" id="PF02224"/>
    </source>
</evidence>
<dbReference type="OrthoDB" id="10263145at2759"/>
<keyword evidence="11" id="KW-1185">Reference proteome</keyword>
<evidence type="ECO:0000256" key="4">
    <source>
        <dbReference type="ARBA" id="ARBA00022741"/>
    </source>
</evidence>
<dbReference type="GO" id="GO:0036431">
    <property type="term" value="F:dCMP kinase activity"/>
    <property type="evidence" value="ECO:0007669"/>
    <property type="project" value="InterPro"/>
</dbReference>
<evidence type="ECO:0000256" key="7">
    <source>
        <dbReference type="ARBA" id="ARBA00047615"/>
    </source>
</evidence>
<keyword evidence="5 10" id="KW-0418">Kinase</keyword>
<dbReference type="CDD" id="cd02020">
    <property type="entry name" value="CMPK"/>
    <property type="match status" value="1"/>
</dbReference>
<dbReference type="InterPro" id="IPR027417">
    <property type="entry name" value="P-loop_NTPase"/>
</dbReference>
<dbReference type="GeneID" id="19878771"/>
<gene>
    <name evidence="10" type="ORF">VCUG_00888</name>
</gene>
<dbReference type="Proteomes" id="UP000011081">
    <property type="component" value="Unassembled WGS sequence"/>
</dbReference>
<dbReference type="AlphaFoldDB" id="L2GWU6"/>
<sequence length="228" mass="26208">MAKVFEIAIDGHAGVGKSTTAKRVADFFGYTHINSGDIYRAITYVFLKEYGSTKEDFRKGLNRDQLGFLRTVKIENNRNAFLYKGKPCELRTDDVNAFVPYIAQIKEVRDHVHKIQNRLIRHETKGIVMDGRDIGSNIMPNAELKVYLTASAEVRAMRRFKESDGDYDDILAQIKNRDFMDTNRKHAPLVKTSDAFEINNDCLTFDEQVKIIIDKVMEIKKKECDGYL</sequence>
<dbReference type="InterPro" id="IPR003136">
    <property type="entry name" value="Cytidylate_kin"/>
</dbReference>
<dbReference type="SUPFAM" id="SSF52540">
    <property type="entry name" value="P-loop containing nucleoside triphosphate hydrolases"/>
    <property type="match status" value="1"/>
</dbReference>
<organism evidence="10 11">
    <name type="scientific">Vavraia culicis (isolate floridensis)</name>
    <name type="common">Microsporidian parasite</name>
    <dbReference type="NCBI Taxonomy" id="948595"/>
    <lineage>
        <taxon>Eukaryota</taxon>
        <taxon>Fungi</taxon>
        <taxon>Fungi incertae sedis</taxon>
        <taxon>Microsporidia</taxon>
        <taxon>Pleistophoridae</taxon>
        <taxon>Vavraia</taxon>
    </lineage>
</organism>
<accession>L2GWU6</accession>
<keyword evidence="6" id="KW-0067">ATP-binding</keyword>
<dbReference type="Pfam" id="PF02224">
    <property type="entry name" value="Cytidylate_kin"/>
    <property type="match status" value="1"/>
</dbReference>
<evidence type="ECO:0000313" key="10">
    <source>
        <dbReference type="EMBL" id="ELA47565.1"/>
    </source>
</evidence>
<dbReference type="EMBL" id="GL877415">
    <property type="protein sequence ID" value="ELA47565.1"/>
    <property type="molecule type" value="Genomic_DNA"/>
</dbReference>
<dbReference type="STRING" id="948595.L2GWU6"/>
<evidence type="ECO:0000256" key="6">
    <source>
        <dbReference type="ARBA" id="ARBA00022840"/>
    </source>
</evidence>
<dbReference type="GO" id="GO:0006139">
    <property type="term" value="P:nucleobase-containing compound metabolic process"/>
    <property type="evidence" value="ECO:0007669"/>
    <property type="project" value="InterPro"/>
</dbReference>
<dbReference type="VEuPathDB" id="MicrosporidiaDB:VCUG_00888"/>
<keyword evidence="3" id="KW-0808">Transferase</keyword>
<dbReference type="InterPro" id="IPR011994">
    <property type="entry name" value="Cytidylate_kinase_dom"/>
</dbReference>
<dbReference type="EC" id="2.7.4.25" evidence="2"/>
<comment type="similarity">
    <text evidence="1">Belongs to the cytidylate kinase family. Type 1 subfamily.</text>
</comment>
<dbReference type="InParanoid" id="L2GWU6"/>
<dbReference type="GO" id="GO:0005524">
    <property type="term" value="F:ATP binding"/>
    <property type="evidence" value="ECO:0007669"/>
    <property type="project" value="UniProtKB-KW"/>
</dbReference>
<dbReference type="HAMAP" id="MF_00238">
    <property type="entry name" value="Cytidyl_kinase_type1"/>
    <property type="match status" value="1"/>
</dbReference>
<evidence type="ECO:0000256" key="5">
    <source>
        <dbReference type="ARBA" id="ARBA00022777"/>
    </source>
</evidence>
<feature type="domain" description="Cytidylate kinase" evidence="9">
    <location>
        <begin position="7"/>
        <end position="216"/>
    </location>
</feature>
<keyword evidence="4" id="KW-0547">Nucleotide-binding</keyword>
<comment type="catalytic activity">
    <reaction evidence="7">
        <text>dCMP + ATP = dCDP + ADP</text>
        <dbReference type="Rhea" id="RHEA:25094"/>
        <dbReference type="ChEBI" id="CHEBI:30616"/>
        <dbReference type="ChEBI" id="CHEBI:57566"/>
        <dbReference type="ChEBI" id="CHEBI:58593"/>
        <dbReference type="ChEBI" id="CHEBI:456216"/>
        <dbReference type="EC" id="2.7.4.25"/>
    </reaction>
</comment>
<dbReference type="Gene3D" id="3.40.50.300">
    <property type="entry name" value="P-loop containing nucleotide triphosphate hydrolases"/>
    <property type="match status" value="1"/>
</dbReference>
<evidence type="ECO:0000256" key="3">
    <source>
        <dbReference type="ARBA" id="ARBA00022679"/>
    </source>
</evidence>
<dbReference type="NCBIfam" id="TIGR00017">
    <property type="entry name" value="cmk"/>
    <property type="match status" value="1"/>
</dbReference>
<evidence type="ECO:0000256" key="2">
    <source>
        <dbReference type="ARBA" id="ARBA00012906"/>
    </source>
</evidence>
<proteinExistence type="inferred from homology"/>
<evidence type="ECO:0000256" key="1">
    <source>
        <dbReference type="ARBA" id="ARBA00009427"/>
    </source>
</evidence>